<feature type="transmembrane region" description="Helical" evidence="7">
    <location>
        <begin position="423"/>
        <end position="442"/>
    </location>
</feature>
<dbReference type="Proteomes" id="UP000037510">
    <property type="component" value="Unassembled WGS sequence"/>
</dbReference>
<comment type="caution">
    <text evidence="9">The sequence shown here is derived from an EMBL/GenBank/DDBJ whole genome shotgun (WGS) entry which is preliminary data.</text>
</comment>
<feature type="non-terminal residue" evidence="9">
    <location>
        <position position="1"/>
    </location>
</feature>
<evidence type="ECO:0000256" key="1">
    <source>
        <dbReference type="ARBA" id="ARBA00004141"/>
    </source>
</evidence>
<dbReference type="InterPro" id="IPR011701">
    <property type="entry name" value="MFS"/>
</dbReference>
<keyword evidence="2" id="KW-0813">Transport</keyword>
<dbReference type="InterPro" id="IPR020846">
    <property type="entry name" value="MFS_dom"/>
</dbReference>
<feature type="domain" description="Major facilitator superfamily (MFS) profile" evidence="8">
    <location>
        <begin position="1"/>
        <end position="447"/>
    </location>
</feature>
<organism evidence="9 10">
    <name type="scientific">Operophtera brumata</name>
    <name type="common">Winter moth</name>
    <name type="synonym">Phalaena brumata</name>
    <dbReference type="NCBI Taxonomy" id="104452"/>
    <lineage>
        <taxon>Eukaryota</taxon>
        <taxon>Metazoa</taxon>
        <taxon>Ecdysozoa</taxon>
        <taxon>Arthropoda</taxon>
        <taxon>Hexapoda</taxon>
        <taxon>Insecta</taxon>
        <taxon>Pterygota</taxon>
        <taxon>Neoptera</taxon>
        <taxon>Endopterygota</taxon>
        <taxon>Lepidoptera</taxon>
        <taxon>Glossata</taxon>
        <taxon>Ditrysia</taxon>
        <taxon>Geometroidea</taxon>
        <taxon>Geometridae</taxon>
        <taxon>Larentiinae</taxon>
        <taxon>Operophtera</taxon>
    </lineage>
</organism>
<reference evidence="9 10" key="1">
    <citation type="journal article" date="2015" name="Genome Biol. Evol.">
        <title>The genome of winter moth (Operophtera brumata) provides a genomic perspective on sexual dimorphism and phenology.</title>
        <authorList>
            <person name="Derks M.F."/>
            <person name="Smit S."/>
            <person name="Salis L."/>
            <person name="Schijlen E."/>
            <person name="Bossers A."/>
            <person name="Mateman C."/>
            <person name="Pijl A.S."/>
            <person name="de Ridder D."/>
            <person name="Groenen M.A."/>
            <person name="Visser M.E."/>
            <person name="Megens H.J."/>
        </authorList>
    </citation>
    <scope>NUCLEOTIDE SEQUENCE [LARGE SCALE GENOMIC DNA]</scope>
    <source>
        <strain evidence="9">WM2013NL</strain>
        <tissue evidence="9">Head and thorax</tissue>
    </source>
</reference>
<dbReference type="PROSITE" id="PS50850">
    <property type="entry name" value="MFS"/>
    <property type="match status" value="1"/>
</dbReference>
<keyword evidence="4" id="KW-0769">Symport</keyword>
<evidence type="ECO:0000256" key="6">
    <source>
        <dbReference type="ARBA" id="ARBA00023136"/>
    </source>
</evidence>
<dbReference type="FunFam" id="1.20.1250.20:FF:000003">
    <property type="entry name" value="Solute carrier family 17 member 3"/>
    <property type="match status" value="1"/>
</dbReference>
<dbReference type="Pfam" id="PF07690">
    <property type="entry name" value="MFS_1"/>
    <property type="match status" value="1"/>
</dbReference>
<dbReference type="InterPro" id="IPR050382">
    <property type="entry name" value="MFS_Na/Anion_cotransporter"/>
</dbReference>
<evidence type="ECO:0000256" key="5">
    <source>
        <dbReference type="ARBA" id="ARBA00022989"/>
    </source>
</evidence>
<feature type="transmembrane region" description="Helical" evidence="7">
    <location>
        <begin position="132"/>
        <end position="156"/>
    </location>
</feature>
<feature type="non-terminal residue" evidence="9">
    <location>
        <position position="490"/>
    </location>
</feature>
<feature type="transmembrane region" description="Helical" evidence="7">
    <location>
        <begin position="168"/>
        <end position="186"/>
    </location>
</feature>
<dbReference type="EMBL" id="JTDY01006140">
    <property type="protein sequence ID" value="KOB66249.1"/>
    <property type="molecule type" value="Genomic_DNA"/>
</dbReference>
<dbReference type="GO" id="GO:0006820">
    <property type="term" value="P:monoatomic anion transport"/>
    <property type="evidence" value="ECO:0007669"/>
    <property type="project" value="TreeGrafter"/>
</dbReference>
<evidence type="ECO:0000256" key="2">
    <source>
        <dbReference type="ARBA" id="ARBA00022448"/>
    </source>
</evidence>
<evidence type="ECO:0000313" key="9">
    <source>
        <dbReference type="EMBL" id="KOB66249.1"/>
    </source>
</evidence>
<feature type="transmembrane region" description="Helical" evidence="7">
    <location>
        <begin position="198"/>
        <end position="217"/>
    </location>
</feature>
<keyword evidence="10" id="KW-1185">Reference proteome</keyword>
<name>A0A0L7KTA3_OPEBR</name>
<feature type="transmembrane region" description="Helical" evidence="7">
    <location>
        <begin position="296"/>
        <end position="318"/>
    </location>
</feature>
<dbReference type="InterPro" id="IPR036259">
    <property type="entry name" value="MFS_trans_sf"/>
</dbReference>
<keyword evidence="6 7" id="KW-0472">Membrane</keyword>
<gene>
    <name evidence="9" type="ORF">OBRU01_21490</name>
</gene>
<accession>A0A0L7KTA3</accession>
<keyword evidence="3 7" id="KW-0812">Transmembrane</keyword>
<evidence type="ECO:0000313" key="10">
    <source>
        <dbReference type="Proteomes" id="UP000037510"/>
    </source>
</evidence>
<evidence type="ECO:0000256" key="4">
    <source>
        <dbReference type="ARBA" id="ARBA00022847"/>
    </source>
</evidence>
<dbReference type="CDD" id="cd17318">
    <property type="entry name" value="MFS_SLC17"/>
    <property type="match status" value="1"/>
</dbReference>
<keyword evidence="5 7" id="KW-1133">Transmembrane helix</keyword>
<dbReference type="STRING" id="104452.A0A0L7KTA3"/>
<comment type="subcellular location">
    <subcellularLocation>
        <location evidence="1">Membrane</location>
        <topology evidence="1">Multi-pass membrane protein</topology>
    </subcellularLocation>
</comment>
<dbReference type="GO" id="GO:0016020">
    <property type="term" value="C:membrane"/>
    <property type="evidence" value="ECO:0007669"/>
    <property type="project" value="UniProtKB-SubCell"/>
</dbReference>
<feature type="transmembrane region" description="Helical" evidence="7">
    <location>
        <begin position="255"/>
        <end position="276"/>
    </location>
</feature>
<dbReference type="AlphaFoldDB" id="A0A0L7KTA3"/>
<evidence type="ECO:0000256" key="7">
    <source>
        <dbReference type="SAM" id="Phobius"/>
    </source>
</evidence>
<protein>
    <submittedName>
        <fullName evidence="9">Sodium-dependent phosphate transporter</fullName>
    </submittedName>
</protein>
<evidence type="ECO:0000259" key="8">
    <source>
        <dbReference type="PROSITE" id="PS50850"/>
    </source>
</evidence>
<dbReference type="GO" id="GO:0015293">
    <property type="term" value="F:symporter activity"/>
    <property type="evidence" value="ECO:0007669"/>
    <property type="project" value="UniProtKB-KW"/>
</dbReference>
<dbReference type="Gene3D" id="1.20.1250.20">
    <property type="entry name" value="MFS general substrate transporter like domains"/>
    <property type="match status" value="2"/>
</dbReference>
<evidence type="ECO:0000256" key="3">
    <source>
        <dbReference type="ARBA" id="ARBA00022692"/>
    </source>
</evidence>
<feature type="transmembrane region" description="Helical" evidence="7">
    <location>
        <begin position="108"/>
        <end position="126"/>
    </location>
</feature>
<feature type="transmembrane region" description="Helical" evidence="7">
    <location>
        <begin position="387"/>
        <end position="411"/>
    </location>
</feature>
<proteinExistence type="predicted"/>
<dbReference type="PANTHER" id="PTHR11662:SF336">
    <property type="entry name" value="LP19554P"/>
    <property type="match status" value="1"/>
</dbReference>
<dbReference type="SUPFAM" id="SSF103473">
    <property type="entry name" value="MFS general substrate transporter"/>
    <property type="match status" value="1"/>
</dbReference>
<sequence>MILTSCWVTYMLRVNMSLNLIAMVPQTEKNSTLHSQCDPKDDVIRNVTLQHVDIADVRQAPRHPQDTSAEFDWSAPKQALVLGSYFWSYPLTSLFGGMAAERWGSRYVVLYCSIASGILTAISPIAATWSYIALVIVRLLLGFAGGFIYPALHVLVARWAPPDEKGKFISAMMGGTLGTVVTWSLTGPLMERFGWESSFYVPAVVTMIWCGIWWYLVYDSPSEHPRITEAERKYITDALGDKVNKSKSISLSIPFLAMIILHFGNMWGLYFIMTVGPKFVSSVLGFELSSAGAISALPYLARLSLATVFGVIGDIILARKLMTTVVIRKFFTLFSHILPGVLLILLVYAGCSTILSVALITMSMGFNGAATLTNLQNHQDLAPNYAGTLYGIANCIGSTAGFFTPMITAYFTRNGNTFEQWRPVFFIGASVYIISAVFFIFFGTGDTQPWNYPENIETREKDGDLKEMNGGHVIKVDVKDIKETPLSVVT</sequence>
<dbReference type="PANTHER" id="PTHR11662">
    <property type="entry name" value="SOLUTE CARRIER FAMILY 17"/>
    <property type="match status" value="1"/>
</dbReference>